<evidence type="ECO:0000256" key="1">
    <source>
        <dbReference type="SAM" id="Phobius"/>
    </source>
</evidence>
<sequence length="85" mass="9625">MLKYIGSSDMSIESLGKIFFEKYYPSEEERRRFRRSQFNAIVLGGGIFLGAAGILIGKKLLKFLGSPEVTRITEVPKNQLTTPKR</sequence>
<proteinExistence type="predicted"/>
<organism evidence="2 3">
    <name type="scientific">Candidatus Daviesbacteria bacterium GW2011_GWA2_38_24</name>
    <dbReference type="NCBI Taxonomy" id="1618422"/>
    <lineage>
        <taxon>Bacteria</taxon>
        <taxon>Candidatus Daviesiibacteriota</taxon>
    </lineage>
</organism>
<gene>
    <name evidence="2" type="ORF">US86_C0010G0016</name>
</gene>
<feature type="transmembrane region" description="Helical" evidence="1">
    <location>
        <begin position="38"/>
        <end position="57"/>
    </location>
</feature>
<protein>
    <submittedName>
        <fullName evidence="2">Uncharacterized protein</fullName>
    </submittedName>
</protein>
<accession>A0A0G0JFN6</accession>
<dbReference type="EMBL" id="LBUP01000010">
    <property type="protein sequence ID" value="KKQ65542.1"/>
    <property type="molecule type" value="Genomic_DNA"/>
</dbReference>
<evidence type="ECO:0000313" key="2">
    <source>
        <dbReference type="EMBL" id="KKQ65542.1"/>
    </source>
</evidence>
<reference evidence="2 3" key="1">
    <citation type="journal article" date="2015" name="Nature">
        <title>rRNA introns, odd ribosomes, and small enigmatic genomes across a large radiation of phyla.</title>
        <authorList>
            <person name="Brown C.T."/>
            <person name="Hug L.A."/>
            <person name="Thomas B.C."/>
            <person name="Sharon I."/>
            <person name="Castelle C.J."/>
            <person name="Singh A."/>
            <person name="Wilkins M.J."/>
            <person name="Williams K.H."/>
            <person name="Banfield J.F."/>
        </authorList>
    </citation>
    <scope>NUCLEOTIDE SEQUENCE [LARGE SCALE GENOMIC DNA]</scope>
</reference>
<dbReference type="Proteomes" id="UP000034235">
    <property type="component" value="Unassembled WGS sequence"/>
</dbReference>
<keyword evidence="1" id="KW-1133">Transmembrane helix</keyword>
<dbReference type="AlphaFoldDB" id="A0A0G0JFN6"/>
<keyword evidence="1" id="KW-0812">Transmembrane</keyword>
<evidence type="ECO:0000313" key="3">
    <source>
        <dbReference type="Proteomes" id="UP000034235"/>
    </source>
</evidence>
<name>A0A0G0JFN6_9BACT</name>
<comment type="caution">
    <text evidence="2">The sequence shown here is derived from an EMBL/GenBank/DDBJ whole genome shotgun (WGS) entry which is preliminary data.</text>
</comment>
<keyword evidence="1" id="KW-0472">Membrane</keyword>